<keyword evidence="5" id="KW-0210">Decarboxylase</keyword>
<evidence type="ECO:0000256" key="7">
    <source>
        <dbReference type="ARBA" id="ARBA00023317"/>
    </source>
</evidence>
<dbReference type="EMBL" id="FOQG01000013">
    <property type="protein sequence ID" value="SFI80773.1"/>
    <property type="molecule type" value="Genomic_DNA"/>
</dbReference>
<evidence type="ECO:0000256" key="3">
    <source>
        <dbReference type="ARBA" id="ARBA00012426"/>
    </source>
</evidence>
<keyword evidence="7" id="KW-0670">Pyruvate</keyword>
<name>A0A1I3L7M7_9ACTN</name>
<evidence type="ECO:0000313" key="10">
    <source>
        <dbReference type="Proteomes" id="UP000198649"/>
    </source>
</evidence>
<evidence type="ECO:0000256" key="2">
    <source>
        <dbReference type="ARBA" id="ARBA00008611"/>
    </source>
</evidence>
<keyword evidence="6" id="KW-0456">Lyase</keyword>
<dbReference type="EC" id="4.1.1.19" evidence="3"/>
<dbReference type="SFLD" id="SFLDG01170">
    <property type="entry name" value="Pyruvoyl-dependent_arginine_de"/>
    <property type="match status" value="1"/>
</dbReference>
<dbReference type="Gene3D" id="3.50.20.10">
    <property type="entry name" value="Pyruvoyl-Dependent Histidine Decarboxylase, subunit B"/>
    <property type="match status" value="1"/>
</dbReference>
<evidence type="ECO:0000256" key="5">
    <source>
        <dbReference type="ARBA" id="ARBA00022793"/>
    </source>
</evidence>
<dbReference type="PANTHER" id="PTHR40438:SF1">
    <property type="entry name" value="PYRUVOYL-DEPENDENT ARGININE DECARBOXYLASE"/>
    <property type="match status" value="1"/>
</dbReference>
<dbReference type="AlphaFoldDB" id="A0A1I3L7M7"/>
<accession>A0A1I3L7M7</accession>
<dbReference type="RefSeq" id="WP_218031247.1">
    <property type="nucleotide sequence ID" value="NZ_BKAF01000016.1"/>
</dbReference>
<dbReference type="Pfam" id="PF01862">
    <property type="entry name" value="PvlArgDC"/>
    <property type="match status" value="1"/>
</dbReference>
<protein>
    <recommendedName>
        <fullName evidence="4">Pyruvoyl-dependent arginine decarboxylase AaxB</fullName>
        <ecNumber evidence="3">4.1.1.19</ecNumber>
    </recommendedName>
</protein>
<evidence type="ECO:0000256" key="4">
    <source>
        <dbReference type="ARBA" id="ARBA00014727"/>
    </source>
</evidence>
<evidence type="ECO:0000256" key="6">
    <source>
        <dbReference type="ARBA" id="ARBA00023239"/>
    </source>
</evidence>
<dbReference type="InterPro" id="IPR016105">
    <property type="entry name" value="Pyr-dep_his/arg-deCO2ase_sand"/>
</dbReference>
<comment type="catalytic activity">
    <reaction evidence="8">
        <text>L-arginine + H(+) = agmatine + CO2</text>
        <dbReference type="Rhea" id="RHEA:17641"/>
        <dbReference type="ChEBI" id="CHEBI:15378"/>
        <dbReference type="ChEBI" id="CHEBI:16526"/>
        <dbReference type="ChEBI" id="CHEBI:32682"/>
        <dbReference type="ChEBI" id="CHEBI:58145"/>
        <dbReference type="EC" id="4.1.1.19"/>
    </reaction>
</comment>
<dbReference type="GO" id="GO:0006527">
    <property type="term" value="P:L-arginine catabolic process"/>
    <property type="evidence" value="ECO:0007669"/>
    <property type="project" value="InterPro"/>
</dbReference>
<dbReference type="InterPro" id="IPR016104">
    <property type="entry name" value="Pyr-dep_his/arg-deCO2ase"/>
</dbReference>
<comment type="similarity">
    <text evidence="2">Belongs to the pyruvoyl-dependent arginine decarboxylase family.</text>
</comment>
<dbReference type="PANTHER" id="PTHR40438">
    <property type="entry name" value="PYRUVOYL-DEPENDENT ARGININE DECARBOXYLASE"/>
    <property type="match status" value="1"/>
</dbReference>
<gene>
    <name evidence="9" type="ORF">SAMN05216561_11354</name>
</gene>
<evidence type="ECO:0000256" key="8">
    <source>
        <dbReference type="ARBA" id="ARBA00049309"/>
    </source>
</evidence>
<dbReference type="InterPro" id="IPR002724">
    <property type="entry name" value="Pyruvoyl-dep_arg_deCO2ase"/>
</dbReference>
<sequence length="172" mass="17566">MNHVPSTISDGSAPDITVRSGSGVGRTALAAFDRALLDAGVSNFNLITLSSVIPPGSAVRLVQDDLGGIHGDRLYCVLSAAHAEQPGEIVWAGLGWVTDPDTGAGLFVEHHAGSEESLGEMIALTLGDMVESRGGGFGGVETLVASAHCVDRPVCALVLAAYSVVSWGADAR</sequence>
<evidence type="ECO:0000256" key="1">
    <source>
        <dbReference type="ARBA" id="ARBA00001928"/>
    </source>
</evidence>
<dbReference type="STRING" id="1005945.SAMN05216561_11354"/>
<comment type="cofactor">
    <cofactor evidence="1">
        <name>pyruvate</name>
        <dbReference type="ChEBI" id="CHEBI:15361"/>
    </cofactor>
</comment>
<dbReference type="SFLD" id="SFLDS00055">
    <property type="entry name" value="Pyruvoyl-Dependent_Histidine/A"/>
    <property type="match status" value="1"/>
</dbReference>
<dbReference type="GO" id="GO:0008792">
    <property type="term" value="F:arginine decarboxylase activity"/>
    <property type="evidence" value="ECO:0007669"/>
    <property type="project" value="UniProtKB-EC"/>
</dbReference>
<keyword evidence="10" id="KW-1185">Reference proteome</keyword>
<proteinExistence type="inferred from homology"/>
<dbReference type="SUPFAM" id="SSF56271">
    <property type="entry name" value="Pyruvoyl-dependent histidine and arginine decarboxylases"/>
    <property type="match status" value="1"/>
</dbReference>
<reference evidence="9 10" key="1">
    <citation type="submission" date="2016-10" db="EMBL/GenBank/DDBJ databases">
        <authorList>
            <person name="de Groot N.N."/>
        </authorList>
    </citation>
    <scope>NUCLEOTIDE SEQUENCE [LARGE SCALE GENOMIC DNA]</scope>
    <source>
        <strain evidence="9 10">CGMCC 1.11156</strain>
    </source>
</reference>
<organism evidence="9 10">
    <name type="scientific">Nocardioides psychrotolerans</name>
    <dbReference type="NCBI Taxonomy" id="1005945"/>
    <lineage>
        <taxon>Bacteria</taxon>
        <taxon>Bacillati</taxon>
        <taxon>Actinomycetota</taxon>
        <taxon>Actinomycetes</taxon>
        <taxon>Propionibacteriales</taxon>
        <taxon>Nocardioidaceae</taxon>
        <taxon>Nocardioides</taxon>
    </lineage>
</organism>
<evidence type="ECO:0000313" key="9">
    <source>
        <dbReference type="EMBL" id="SFI80773.1"/>
    </source>
</evidence>
<dbReference type="Proteomes" id="UP000198649">
    <property type="component" value="Unassembled WGS sequence"/>
</dbReference>